<protein>
    <submittedName>
        <fullName evidence="2">Uncharacterized protein</fullName>
    </submittedName>
</protein>
<keyword evidence="3" id="KW-1185">Reference proteome</keyword>
<sequence>MSSMGDNTNTTADSPCLNLSSSSNPSGPSQSSSKVDKGKAAIPSLPPKDSKVTTTTVGETVDSKYVEELTPNVTTVRNWEGEIIESVTDKRDSRIRGLPSEFDWDYARNLLPFLKVFYDTTVRLSGSLYVTGNQYMVEIYAVGFFLTRLMECSDENLAAMASRMKKEA</sequence>
<feature type="region of interest" description="Disordered" evidence="1">
    <location>
        <begin position="1"/>
        <end position="56"/>
    </location>
</feature>
<proteinExistence type="predicted"/>
<evidence type="ECO:0000256" key="1">
    <source>
        <dbReference type="SAM" id="MobiDB-lite"/>
    </source>
</evidence>
<comment type="caution">
    <text evidence="2">The sequence shown here is derived from an EMBL/GenBank/DDBJ whole genome shotgun (WGS) entry which is preliminary data.</text>
</comment>
<gene>
    <name evidence="2" type="ORF">ACH5RR_032516</name>
</gene>
<feature type="compositionally biased region" description="Low complexity" evidence="1">
    <location>
        <begin position="14"/>
        <end position="33"/>
    </location>
</feature>
<organism evidence="2 3">
    <name type="scientific">Cinchona calisaya</name>
    <dbReference type="NCBI Taxonomy" id="153742"/>
    <lineage>
        <taxon>Eukaryota</taxon>
        <taxon>Viridiplantae</taxon>
        <taxon>Streptophyta</taxon>
        <taxon>Embryophyta</taxon>
        <taxon>Tracheophyta</taxon>
        <taxon>Spermatophyta</taxon>
        <taxon>Magnoliopsida</taxon>
        <taxon>eudicotyledons</taxon>
        <taxon>Gunneridae</taxon>
        <taxon>Pentapetalae</taxon>
        <taxon>asterids</taxon>
        <taxon>lamiids</taxon>
        <taxon>Gentianales</taxon>
        <taxon>Rubiaceae</taxon>
        <taxon>Cinchonoideae</taxon>
        <taxon>Cinchoneae</taxon>
        <taxon>Cinchona</taxon>
    </lineage>
</organism>
<evidence type="ECO:0000313" key="2">
    <source>
        <dbReference type="EMBL" id="KAL3507134.1"/>
    </source>
</evidence>
<feature type="compositionally biased region" description="Polar residues" evidence="1">
    <location>
        <begin position="1"/>
        <end position="13"/>
    </location>
</feature>
<dbReference type="EMBL" id="JBJUIK010000013">
    <property type="protein sequence ID" value="KAL3507134.1"/>
    <property type="molecule type" value="Genomic_DNA"/>
</dbReference>
<dbReference type="AlphaFoldDB" id="A0ABD2YI97"/>
<reference evidence="2 3" key="1">
    <citation type="submission" date="2024-11" db="EMBL/GenBank/DDBJ databases">
        <title>A near-complete genome assembly of Cinchona calisaya.</title>
        <authorList>
            <person name="Lian D.C."/>
            <person name="Zhao X.W."/>
            <person name="Wei L."/>
        </authorList>
    </citation>
    <scope>NUCLEOTIDE SEQUENCE [LARGE SCALE GENOMIC DNA]</scope>
    <source>
        <tissue evidence="2">Nenye</tissue>
    </source>
</reference>
<accession>A0ABD2YI97</accession>
<evidence type="ECO:0000313" key="3">
    <source>
        <dbReference type="Proteomes" id="UP001630127"/>
    </source>
</evidence>
<name>A0ABD2YI97_9GENT</name>
<dbReference type="Proteomes" id="UP001630127">
    <property type="component" value="Unassembled WGS sequence"/>
</dbReference>